<feature type="repeat" description="PPR" evidence="3">
    <location>
        <begin position="330"/>
        <end position="364"/>
    </location>
</feature>
<feature type="repeat" description="PPR" evidence="3">
    <location>
        <begin position="49"/>
        <end position="83"/>
    </location>
</feature>
<evidence type="ECO:0000313" key="4">
    <source>
        <dbReference type="EMBL" id="KAJ8761130.1"/>
    </source>
</evidence>
<dbReference type="InterPro" id="IPR011990">
    <property type="entry name" value="TPR-like_helical_dom_sf"/>
</dbReference>
<dbReference type="Pfam" id="PF01535">
    <property type="entry name" value="PPR"/>
    <property type="match status" value="1"/>
</dbReference>
<sequence length="477" mass="54032">MGTKIWFKWPKKITPSLVVKLIRAEKDLQKAKLLFDSATAEYSNGFKHDHTTFGVMISKLVSANQFRPAEELLSRMKEEQCRIREDIFRCIFLGYGRVHRPLDVIRLFEMMGEFECKPTEKSYITVLDILVGESQLRVAIRFYRYMKKMGIPVSVVSLNVLIKGLCKNSGTMDAAIGIFREMPRRGCNPDAYTYGTLINGFCRLGKISEARELFKEMEIQGCLASVVTYTSLIHGLCQSDKVDEAMELLEKMNTKGIEPNVFTYSSLMDGLCKHGCSSKAMEVFEMMVSKRHKPNMITYSTLINGLCGEGKLLEAVKILDRMKLQGLKPDAGLYGKIIKGFCDLCKFWEAANFLDEMLLGGVSPNRLTWSIHVRINNSVVQGLCDNGNPNRAFQLYLSMRTRGISVDDCTFTTLVKHFCNKGDMHKAARIVQEMTIDGCVPDEATWSGLVGGFWERRKVREAFEELAIQLMTIPDLV</sequence>
<dbReference type="FunFam" id="1.25.40.10:FF:000558">
    <property type="entry name" value="Pentatricopeptide repeat-containing protein At5g39710"/>
    <property type="match status" value="1"/>
</dbReference>
<dbReference type="PANTHER" id="PTHR47933">
    <property type="entry name" value="PENTATRICOPEPTIDE REPEAT-CONTAINING PROTEIN 1, MITOCHONDRIAL"/>
    <property type="match status" value="1"/>
</dbReference>
<dbReference type="PANTHER" id="PTHR47933:SF25">
    <property type="entry name" value="OS01G0672166 PROTEIN"/>
    <property type="match status" value="1"/>
</dbReference>
<evidence type="ECO:0000313" key="5">
    <source>
        <dbReference type="Proteomes" id="UP001159364"/>
    </source>
</evidence>
<feature type="repeat" description="PPR" evidence="3">
    <location>
        <begin position="154"/>
        <end position="189"/>
    </location>
</feature>
<dbReference type="GO" id="GO:0003729">
    <property type="term" value="F:mRNA binding"/>
    <property type="evidence" value="ECO:0007669"/>
    <property type="project" value="TreeGrafter"/>
</dbReference>
<keyword evidence="5" id="KW-1185">Reference proteome</keyword>
<dbReference type="Pfam" id="PF13041">
    <property type="entry name" value="PPR_2"/>
    <property type="match status" value="3"/>
</dbReference>
<organism evidence="4 5">
    <name type="scientific">Erythroxylum novogranatense</name>
    <dbReference type="NCBI Taxonomy" id="1862640"/>
    <lineage>
        <taxon>Eukaryota</taxon>
        <taxon>Viridiplantae</taxon>
        <taxon>Streptophyta</taxon>
        <taxon>Embryophyta</taxon>
        <taxon>Tracheophyta</taxon>
        <taxon>Spermatophyta</taxon>
        <taxon>Magnoliopsida</taxon>
        <taxon>eudicotyledons</taxon>
        <taxon>Gunneridae</taxon>
        <taxon>Pentapetalae</taxon>
        <taxon>rosids</taxon>
        <taxon>fabids</taxon>
        <taxon>Malpighiales</taxon>
        <taxon>Erythroxylaceae</taxon>
        <taxon>Erythroxylum</taxon>
    </lineage>
</organism>
<feature type="repeat" description="PPR" evidence="3">
    <location>
        <begin position="225"/>
        <end position="259"/>
    </location>
</feature>
<reference evidence="4 5" key="1">
    <citation type="submission" date="2021-09" db="EMBL/GenBank/DDBJ databases">
        <title>Genomic insights and catalytic innovation underlie evolution of tropane alkaloids biosynthesis.</title>
        <authorList>
            <person name="Wang Y.-J."/>
            <person name="Tian T."/>
            <person name="Huang J.-P."/>
            <person name="Huang S.-X."/>
        </authorList>
    </citation>
    <scope>NUCLEOTIDE SEQUENCE [LARGE SCALE GENOMIC DNA]</scope>
    <source>
        <strain evidence="4">KIB-2018</strain>
        <tissue evidence="4">Leaf</tissue>
    </source>
</reference>
<keyword evidence="2" id="KW-0677">Repeat</keyword>
<comment type="similarity">
    <text evidence="1">Belongs to the PPR family. P subfamily.</text>
</comment>
<comment type="caution">
    <text evidence="4">The sequence shown here is derived from an EMBL/GenBank/DDBJ whole genome shotgun (WGS) entry which is preliminary data.</text>
</comment>
<proteinExistence type="inferred from homology"/>
<feature type="repeat" description="PPR" evidence="3">
    <location>
        <begin position="295"/>
        <end position="329"/>
    </location>
</feature>
<dbReference type="EMBL" id="JAIWQS010000006">
    <property type="protein sequence ID" value="KAJ8761130.1"/>
    <property type="molecule type" value="Genomic_DNA"/>
</dbReference>
<evidence type="ECO:0000256" key="1">
    <source>
        <dbReference type="ARBA" id="ARBA00007626"/>
    </source>
</evidence>
<dbReference type="Gene3D" id="1.25.40.10">
    <property type="entry name" value="Tetratricopeptide repeat domain"/>
    <property type="match status" value="4"/>
</dbReference>
<dbReference type="Proteomes" id="UP001159364">
    <property type="component" value="Linkage Group LG06"/>
</dbReference>
<feature type="repeat" description="PPR" evidence="3">
    <location>
        <begin position="260"/>
        <end position="294"/>
    </location>
</feature>
<dbReference type="AlphaFoldDB" id="A0AAV8T4D7"/>
<dbReference type="InterPro" id="IPR002885">
    <property type="entry name" value="PPR_rpt"/>
</dbReference>
<accession>A0AAV8T4D7</accession>
<gene>
    <name evidence="4" type="ORF">K2173_000809</name>
</gene>
<name>A0AAV8T4D7_9ROSI</name>
<dbReference type="NCBIfam" id="TIGR00756">
    <property type="entry name" value="PPR"/>
    <property type="match status" value="7"/>
</dbReference>
<evidence type="ECO:0008006" key="6">
    <source>
        <dbReference type="Google" id="ProtNLM"/>
    </source>
</evidence>
<evidence type="ECO:0000256" key="2">
    <source>
        <dbReference type="ARBA" id="ARBA00022737"/>
    </source>
</evidence>
<dbReference type="Pfam" id="PF12854">
    <property type="entry name" value="PPR_1"/>
    <property type="match status" value="1"/>
</dbReference>
<evidence type="ECO:0000256" key="3">
    <source>
        <dbReference type="PROSITE-ProRule" id="PRU00708"/>
    </source>
</evidence>
<feature type="repeat" description="PPR" evidence="3">
    <location>
        <begin position="372"/>
        <end position="406"/>
    </location>
</feature>
<dbReference type="PROSITE" id="PS51375">
    <property type="entry name" value="PPR"/>
    <property type="match status" value="9"/>
</dbReference>
<feature type="repeat" description="PPR" evidence="3">
    <location>
        <begin position="407"/>
        <end position="441"/>
    </location>
</feature>
<dbReference type="InterPro" id="IPR051240">
    <property type="entry name" value="Mito_RNA-Proc/Resp"/>
</dbReference>
<feature type="repeat" description="PPR" evidence="3">
    <location>
        <begin position="190"/>
        <end position="224"/>
    </location>
</feature>
<protein>
    <recommendedName>
        <fullName evidence="6">Pentatricopeptide repeat-containing protein</fullName>
    </recommendedName>
</protein>